<dbReference type="OrthoDB" id="4474384at2"/>
<dbReference type="EMBL" id="FNTL01000002">
    <property type="protein sequence ID" value="SEB36554.1"/>
    <property type="molecule type" value="Genomic_DNA"/>
</dbReference>
<evidence type="ECO:0000313" key="2">
    <source>
        <dbReference type="Proteomes" id="UP000183407"/>
    </source>
</evidence>
<name>A0A1H4IR31_RHOJO</name>
<protein>
    <submittedName>
        <fullName evidence="1">Uncharacterized protein</fullName>
    </submittedName>
</protein>
<dbReference type="Proteomes" id="UP000183407">
    <property type="component" value="Unassembled WGS sequence"/>
</dbReference>
<dbReference type="AlphaFoldDB" id="A0A1H4IR31"/>
<dbReference type="RefSeq" id="WP_073357934.1">
    <property type="nucleotide sequence ID" value="NZ_FNTL01000002.1"/>
</dbReference>
<organism evidence="1 2">
    <name type="scientific">Rhodococcus jostii</name>
    <dbReference type="NCBI Taxonomy" id="132919"/>
    <lineage>
        <taxon>Bacteria</taxon>
        <taxon>Bacillati</taxon>
        <taxon>Actinomycetota</taxon>
        <taxon>Actinomycetes</taxon>
        <taxon>Mycobacteriales</taxon>
        <taxon>Nocardiaceae</taxon>
        <taxon>Rhodococcus</taxon>
    </lineage>
</organism>
<gene>
    <name evidence="1" type="ORF">SAMN04490220_0413</name>
</gene>
<proteinExistence type="predicted"/>
<sequence>MGELAAASKVHVMVSYWWSRGDGLANHQLGQILTRAAGMGVVDITDPQSLDRALRIAVADPAVLAELDQWWQMVETRRAGNGTRNPGLGLETSIRYLTDRLDAAAVTPEAFGECRRQVAAVDQTIISAKNLPELAHPDAEMLDLLARYLEARSRVLALA</sequence>
<reference evidence="2" key="1">
    <citation type="submission" date="2016-10" db="EMBL/GenBank/DDBJ databases">
        <authorList>
            <person name="Varghese N."/>
        </authorList>
    </citation>
    <scope>NUCLEOTIDE SEQUENCE [LARGE SCALE GENOMIC DNA]</scope>
    <source>
        <strain evidence="2">DSM 44719</strain>
    </source>
</reference>
<accession>A0A1H4IR31</accession>
<evidence type="ECO:0000313" key="1">
    <source>
        <dbReference type="EMBL" id="SEB36554.1"/>
    </source>
</evidence>